<dbReference type="PROSITE" id="PS52050">
    <property type="entry name" value="WYL"/>
    <property type="match status" value="1"/>
</dbReference>
<evidence type="ECO:0000313" key="4">
    <source>
        <dbReference type="EMBL" id="SQH77678.1"/>
    </source>
</evidence>
<dbReference type="InterPro" id="IPR059019">
    <property type="entry name" value="WHD_CapW"/>
</dbReference>
<dbReference type="InterPro" id="IPR059020">
    <property type="entry name" value="CapW_CTD"/>
</dbReference>
<sequence>MVTNNLRQRKLFIELVAWWEGAVTNKQLTEQFDISRQQAYQDFKSYNEQLPGNLIQTSHGFKPRKEFIAHYISSDINQYLQWFSTKQLHQYSPITSEVSHLSLPIRRVSVEVIRVLVKAIRQGKRMETNYISLSNPESDGRIFHPHTLVNTGLRWHVRGYCEKSQQYRDLVLSRFRGVAEIIDGPYQDDTLDLAWQTYIPLILQPDPRLSPEKKAVLAHDYQMEGGQLILNTRAALASYLLRELQVNIKMLDGTPEAQQLVLVNQDDIKKWLLNH</sequence>
<dbReference type="Pfam" id="PF26109">
    <property type="entry name" value="WHD_BrxR"/>
    <property type="match status" value="1"/>
</dbReference>
<gene>
    <name evidence="4" type="ORF">SHEWBE_3715</name>
</gene>
<dbReference type="InterPro" id="IPR016634">
    <property type="entry name" value="CapW-like"/>
</dbReference>
<dbReference type="RefSeq" id="WP_112353476.1">
    <property type="nucleotide sequence ID" value="NZ_LS483452.1"/>
</dbReference>
<name>A0A330M6B9_9GAMM</name>
<organism evidence="4 5">
    <name type="scientific">Shewanella benthica</name>
    <dbReference type="NCBI Taxonomy" id="43661"/>
    <lineage>
        <taxon>Bacteria</taxon>
        <taxon>Pseudomonadati</taxon>
        <taxon>Pseudomonadota</taxon>
        <taxon>Gammaproteobacteria</taxon>
        <taxon>Alteromonadales</taxon>
        <taxon>Shewanellaceae</taxon>
        <taxon>Shewanella</taxon>
    </lineage>
</organism>
<evidence type="ECO:0000259" key="2">
    <source>
        <dbReference type="Pfam" id="PF26107"/>
    </source>
</evidence>
<dbReference type="Pfam" id="PF26107">
    <property type="entry name" value="BrxR_CTD"/>
    <property type="match status" value="1"/>
</dbReference>
<evidence type="ECO:0000313" key="5">
    <source>
        <dbReference type="Proteomes" id="UP000250123"/>
    </source>
</evidence>
<dbReference type="InterPro" id="IPR026881">
    <property type="entry name" value="WYL_dom"/>
</dbReference>
<reference evidence="5" key="1">
    <citation type="submission" date="2018-06" db="EMBL/GenBank/DDBJ databases">
        <authorList>
            <person name="Cea G.-C."/>
            <person name="William W."/>
        </authorList>
    </citation>
    <scope>NUCLEOTIDE SEQUENCE [LARGE SCALE GENOMIC DNA]</scope>
    <source>
        <strain evidence="5">DB21MT-2</strain>
    </source>
</reference>
<accession>A0A330M6B9</accession>
<dbReference type="PANTHER" id="PTHR34580">
    <property type="match status" value="1"/>
</dbReference>
<dbReference type="EMBL" id="LS483452">
    <property type="protein sequence ID" value="SQH77678.1"/>
    <property type="molecule type" value="Genomic_DNA"/>
</dbReference>
<proteinExistence type="predicted"/>
<dbReference type="InterPro" id="IPR051534">
    <property type="entry name" value="CBASS_pafABC_assoc_protein"/>
</dbReference>
<dbReference type="Pfam" id="PF13280">
    <property type="entry name" value="WYL"/>
    <property type="match status" value="1"/>
</dbReference>
<evidence type="ECO:0000259" key="1">
    <source>
        <dbReference type="Pfam" id="PF13280"/>
    </source>
</evidence>
<feature type="domain" description="DNA-binding transcriptional repressor CapW winged helix-turn-helix" evidence="3">
    <location>
        <begin position="5"/>
        <end position="84"/>
    </location>
</feature>
<evidence type="ECO:0000259" key="3">
    <source>
        <dbReference type="Pfam" id="PF26109"/>
    </source>
</evidence>
<dbReference type="OrthoDB" id="6400324at2"/>
<dbReference type="PANTHER" id="PTHR34580:SF3">
    <property type="entry name" value="PROTEIN PAFB"/>
    <property type="match status" value="1"/>
</dbReference>
<dbReference type="KEGG" id="sbk:SHEWBE_3715"/>
<dbReference type="Proteomes" id="UP000250123">
    <property type="component" value="Chromosome SHEWBE"/>
</dbReference>
<feature type="domain" description="DNA-binding transcriptional repressor CapW C-terminal dimerisation" evidence="2">
    <location>
        <begin position="199"/>
        <end position="268"/>
    </location>
</feature>
<dbReference type="AlphaFoldDB" id="A0A330M6B9"/>
<dbReference type="PIRSF" id="PIRSF015558">
    <property type="entry name" value="Txn_reg_DeoR_prd"/>
    <property type="match status" value="1"/>
</dbReference>
<protein>
    <submittedName>
        <fullName evidence="4">Uncharacterized protein</fullName>
    </submittedName>
</protein>
<feature type="domain" description="WYL" evidence="1">
    <location>
        <begin position="111"/>
        <end position="178"/>
    </location>
</feature>